<protein>
    <submittedName>
        <fullName evidence="2">Acetyltransferase (GNAT) family</fullName>
    </submittedName>
</protein>
<evidence type="ECO:0000313" key="3">
    <source>
        <dbReference type="Proteomes" id="UP000011529"/>
    </source>
</evidence>
<keyword evidence="3" id="KW-1185">Reference proteome</keyword>
<dbReference type="SUPFAM" id="SSF55729">
    <property type="entry name" value="Acyl-CoA N-acyltransferases (Nat)"/>
    <property type="match status" value="1"/>
</dbReference>
<sequence length="220" mass="24698">MPLLARLKQLPYRVMRRIAIANRTLFFGCDLASLSHFPCPEGLTVVQWTEDDLRQHLGEENYLDEGHAVWLRDDQAVCFAVMDGERLAGFAWIAHGDVPGEMNHDGHPDTQLPLFLPDDTGFVFHVFILPSYRGRRLYAALMSSAAHQLPNRGIEKLVLTTECTNRSALRSVGRMGFRQVGRAWLIKVGPLCSVGYPEQPFLGGVRTGTYVGDPHERPND</sequence>
<reference evidence="2" key="1">
    <citation type="submission" date="2012-11" db="EMBL/GenBank/DDBJ databases">
        <title>Permanent draft genomes of Rhodopirellula europaea strain SH398 and 6C.</title>
        <authorList>
            <person name="Richter M."/>
            <person name="Richter-Heitmann T."/>
            <person name="Frank C."/>
            <person name="Harder J."/>
            <person name="Glockner F.O."/>
        </authorList>
    </citation>
    <scope>NUCLEOTIDE SEQUENCE</scope>
    <source>
        <strain evidence="2">6C</strain>
    </source>
</reference>
<comment type="caution">
    <text evidence="2">The sequence shown here is derived from an EMBL/GenBank/DDBJ whole genome shotgun (WGS) entry which is preliminary data.</text>
</comment>
<organism evidence="2 3">
    <name type="scientific">Rhodopirellula europaea 6C</name>
    <dbReference type="NCBI Taxonomy" id="1263867"/>
    <lineage>
        <taxon>Bacteria</taxon>
        <taxon>Pseudomonadati</taxon>
        <taxon>Planctomycetota</taxon>
        <taxon>Planctomycetia</taxon>
        <taxon>Pirellulales</taxon>
        <taxon>Pirellulaceae</taxon>
        <taxon>Rhodopirellula</taxon>
    </lineage>
</organism>
<feature type="domain" description="N-acetyltransferase" evidence="1">
    <location>
        <begin position="43"/>
        <end position="203"/>
    </location>
</feature>
<keyword evidence="2" id="KW-0808">Transferase</keyword>
<dbReference type="CDD" id="cd04301">
    <property type="entry name" value="NAT_SF"/>
    <property type="match status" value="1"/>
</dbReference>
<dbReference type="Gene3D" id="3.40.630.30">
    <property type="match status" value="1"/>
</dbReference>
<dbReference type="PROSITE" id="PS51186">
    <property type="entry name" value="GNAT"/>
    <property type="match status" value="1"/>
</dbReference>
<gene>
    <name evidence="2" type="ORF">RE6C_02711</name>
</gene>
<dbReference type="Pfam" id="PF00583">
    <property type="entry name" value="Acetyltransf_1"/>
    <property type="match status" value="1"/>
</dbReference>
<evidence type="ECO:0000259" key="1">
    <source>
        <dbReference type="PROSITE" id="PS51186"/>
    </source>
</evidence>
<dbReference type="Proteomes" id="UP000011529">
    <property type="component" value="Unassembled WGS sequence"/>
</dbReference>
<dbReference type="PATRIC" id="fig|1263867.3.peg.2896"/>
<dbReference type="GO" id="GO:0016747">
    <property type="term" value="F:acyltransferase activity, transferring groups other than amino-acyl groups"/>
    <property type="evidence" value="ECO:0007669"/>
    <property type="project" value="InterPro"/>
</dbReference>
<name>M2A6F4_9BACT</name>
<evidence type="ECO:0000313" key="2">
    <source>
        <dbReference type="EMBL" id="EMB16346.1"/>
    </source>
</evidence>
<reference evidence="2" key="2">
    <citation type="journal article" date="2013" name="Mar. Genomics">
        <title>Expression of sulfatases in Rhodopirellula baltica and the diversity of sulfatases in the genus Rhodopirellula.</title>
        <authorList>
            <person name="Wegner C.E."/>
            <person name="Richter-Heitmann T."/>
            <person name="Klindworth A."/>
            <person name="Klockow C."/>
            <person name="Richter M."/>
            <person name="Achstetter T."/>
            <person name="Glockner F.O."/>
            <person name="Harder J."/>
        </authorList>
    </citation>
    <scope>NUCLEOTIDE SEQUENCE [LARGE SCALE GENOMIC DNA]</scope>
    <source>
        <strain evidence="2">6C</strain>
    </source>
</reference>
<dbReference type="InterPro" id="IPR016181">
    <property type="entry name" value="Acyl_CoA_acyltransferase"/>
</dbReference>
<dbReference type="InterPro" id="IPR000182">
    <property type="entry name" value="GNAT_dom"/>
</dbReference>
<dbReference type="EMBL" id="ANMO01000120">
    <property type="protein sequence ID" value="EMB16346.1"/>
    <property type="molecule type" value="Genomic_DNA"/>
</dbReference>
<dbReference type="AlphaFoldDB" id="M2A6F4"/>
<proteinExistence type="predicted"/>
<dbReference type="RefSeq" id="WP_008657111.1">
    <property type="nucleotide sequence ID" value="NZ_ANMO01000120.1"/>
</dbReference>
<accession>M2A6F4</accession>